<evidence type="ECO:0000313" key="1">
    <source>
        <dbReference type="EMBL" id="RZG63904.1"/>
    </source>
</evidence>
<dbReference type="RefSeq" id="WP_130148716.1">
    <property type="nucleotide sequence ID" value="NZ_SGSU01000031.1"/>
</dbReference>
<dbReference type="Proteomes" id="UP000293483">
    <property type="component" value="Unassembled WGS sequence"/>
</dbReference>
<name>A0A4Q7AQA7_9GAMM</name>
<dbReference type="EMBL" id="SGSU01000031">
    <property type="protein sequence ID" value="RZG63904.1"/>
    <property type="molecule type" value="Genomic_DNA"/>
</dbReference>
<dbReference type="InterPro" id="IPR027417">
    <property type="entry name" value="P-loop_NTPase"/>
</dbReference>
<organism evidence="1 2">
    <name type="scientific">Acinetobacter bouvetii</name>
    <dbReference type="NCBI Taxonomy" id="202951"/>
    <lineage>
        <taxon>Bacteria</taxon>
        <taxon>Pseudomonadati</taxon>
        <taxon>Pseudomonadota</taxon>
        <taxon>Gammaproteobacteria</taxon>
        <taxon>Moraxellales</taxon>
        <taxon>Moraxellaceae</taxon>
        <taxon>Acinetobacter</taxon>
    </lineage>
</organism>
<comment type="caution">
    <text evidence="1">The sequence shown here is derived from an EMBL/GenBank/DDBJ whole genome shotgun (WGS) entry which is preliminary data.</text>
</comment>
<protein>
    <submittedName>
        <fullName evidence="1">Terminase</fullName>
    </submittedName>
</protein>
<accession>A0A4Q7AQA7</accession>
<reference evidence="1 2" key="1">
    <citation type="submission" date="2019-02" db="EMBL/GenBank/DDBJ databases">
        <title>The Batch Genome Submission of Acinetobacter spp. strains.</title>
        <authorList>
            <person name="Qin J."/>
            <person name="Hu Y."/>
            <person name="Ye H."/>
            <person name="Wei L."/>
            <person name="Feng Y."/>
            <person name="Zong Z."/>
        </authorList>
    </citation>
    <scope>NUCLEOTIDE SEQUENCE [LARGE SCALE GENOMIC DNA]</scope>
    <source>
        <strain evidence="1 2">WCHABo060081</strain>
    </source>
</reference>
<dbReference type="AlphaFoldDB" id="A0A4Q7AQA7"/>
<evidence type="ECO:0000313" key="2">
    <source>
        <dbReference type="Proteomes" id="UP000293483"/>
    </source>
</evidence>
<dbReference type="Gene3D" id="3.40.50.300">
    <property type="entry name" value="P-loop containing nucleotide triphosphate hydrolases"/>
    <property type="match status" value="1"/>
</dbReference>
<dbReference type="Gene3D" id="3.30.420.240">
    <property type="match status" value="1"/>
</dbReference>
<proteinExistence type="predicted"/>
<sequence length="552" mass="62823">MTYALDEIAPLIKEWTINTRLPEVIAEMTRRYYYKALIEQNDLSKQAEIYKCKNDPAHWFNQWIWTYDPRGMSFGLPANIPFVLRPKQVELVDWLIERENSQTHGLIEKSRDEGMSYVVLGFFLHRWLFVEGFAGGVGSRKEELVDKKGDPKTLFHKFRDMFSKMPNWMKPKGFVEKVHDNYMRIINPDNGATITGEAGDNIGRGGRTTMYFLDEWAFVERQEAVDAAISQNTNVHIKGSTPNGIGDRFHQDRFSGRYAVFTMPWRANPDKNWTVEYNGKIIHPWYEKQLATLDDVVLAQEVDINYAASVEGVLIPSTWIQAAIDAHIKLGIEPTGDRIAGLDVADEGKDKNSYAARHGIVLNYIETWSGKGDDIFGTTQKAMDLSIDQSIDTLYYDADGLGAGCRGDARVINEQQRDKGLPEIVVESFRGSGSVWEPESEMVEGRLNKDFFANMKAQSWWWLRMRFQETFRAIEGREYDPDMLISISSADIDSKELALLTTELSQPTYTKNGTGKLLVNKQPDGTASPNRADSVMICFNPQVSSLDVWSKL</sequence>
<gene>
    <name evidence="1" type="ORF">EXE25_18150</name>
</gene>